<feature type="region of interest" description="Disordered" evidence="1">
    <location>
        <begin position="236"/>
        <end position="322"/>
    </location>
</feature>
<feature type="domain" description="SCA7" evidence="2">
    <location>
        <begin position="533"/>
        <end position="599"/>
    </location>
</feature>
<evidence type="ECO:0000313" key="4">
    <source>
        <dbReference type="WBParaSite" id="TREG1_76270.4"/>
    </source>
</evidence>
<sequence length="964" mass="106812">MDVKNPWENFGPDQYDDKINEPSSCFNSIKLNGFPFLKSQFTTIDYLVKCGICNVILLPESISTHYGDRHAESSKSASAILPYEAVSWCEDQAEIDSQKDRTPKRTKVAPLKRSKRTVNNSLDAALSSSKAGKMHILYDGVRELENNIVERHEELREPVLLKLAKSDGRILQGDELPKKTVKVPAEKRLSDRSIWSVVYSREQCSSSSFGDLSQRSQFEESGTSAKDIFECHSGLNHSNDSGIGSQTQSALRCSSYPPTPSLSPHLPSSSPSNVSDDTTLSFGHFRPEFPNRPVSRSSHSSSGSGAGPFDQHPVSDHSGFPPTVLNVNSTKIINPIPLSAGKCKVSGKIPTVCIRKQRIGSNSSLSFVPNDTVPVMSSRNDMPINMYSLKNNPQETDYEAAKNELRRNGFHGWISDERRTDNVKRLLAFQRISGSSRNQRILLQQTPRQVKGVQFAPSFVSQYYQGERSESTGTSAYTDTSNFIQPNVTLPSEKSGRLDLMGDSLLRTNCSSEPMFSDHSDMITKDDEIQEFVEDLDDTFDPVTECGCLEVDNIKCKNSVLCTVHTMEEKRRVPRHHDIRDLMREARQRHQMLRQVSNSSCHQYPWVVQTPPSPNTVIDLTDDNNRNEAYCESVGPLNYSSIPHLSSSHPQMLRHHHNPAAGATATSAFSSHDTQSSLYANTINSNGPVDMRFISNKFTARLHQRNKPVVLAQPGGTIVNVMPPADSFLSSSSQVSSSTTTNFEVNSMPYNSIGLKSVQSSEYFTESGTSGGGGGARGSSGGGGGYSSTSYPNPRLINEPQYLPAQRICITPSQPTQIWSSRLTKTPMNNDELSTHNTVDFNRLHAGENSFSEQAFTQPSYQYSRPRRIHIPEPLPPSTVTPNSSSSWFPQLSSVNSRQLQESQGRVVVNDMREKSITGRNRKTARTTFRSSGSTTPQGHLIFSMESVKSLQPVGNPLRDMARF</sequence>
<evidence type="ECO:0000256" key="1">
    <source>
        <dbReference type="SAM" id="MobiDB-lite"/>
    </source>
</evidence>
<dbReference type="Proteomes" id="UP000050795">
    <property type="component" value="Unassembled WGS sequence"/>
</dbReference>
<feature type="region of interest" description="Disordered" evidence="1">
    <location>
        <begin position="918"/>
        <end position="938"/>
    </location>
</feature>
<dbReference type="AlphaFoldDB" id="A0AA85KDS4"/>
<reference evidence="3" key="1">
    <citation type="submission" date="2022-06" db="EMBL/GenBank/DDBJ databases">
        <authorList>
            <person name="Berger JAMES D."/>
            <person name="Berger JAMES D."/>
        </authorList>
    </citation>
    <scope>NUCLEOTIDE SEQUENCE [LARGE SCALE GENOMIC DNA]</scope>
</reference>
<proteinExistence type="predicted"/>
<feature type="compositionally biased region" description="Gly residues" evidence="1">
    <location>
        <begin position="769"/>
        <end position="786"/>
    </location>
</feature>
<evidence type="ECO:0000313" key="3">
    <source>
        <dbReference type="Proteomes" id="UP000050795"/>
    </source>
</evidence>
<dbReference type="InterPro" id="IPR013243">
    <property type="entry name" value="SCA7_dom"/>
</dbReference>
<feature type="compositionally biased region" description="Polar residues" evidence="1">
    <location>
        <begin position="236"/>
        <end position="252"/>
    </location>
</feature>
<dbReference type="PROSITE" id="PS51505">
    <property type="entry name" value="SCA7"/>
    <property type="match status" value="1"/>
</dbReference>
<protein>
    <recommendedName>
        <fullName evidence="2">SCA7 domain-containing protein</fullName>
    </recommendedName>
</protein>
<feature type="region of interest" description="Disordered" evidence="1">
    <location>
        <begin position="872"/>
        <end position="892"/>
    </location>
</feature>
<reference evidence="4" key="2">
    <citation type="submission" date="2023-11" db="UniProtKB">
        <authorList>
            <consortium name="WormBaseParasite"/>
        </authorList>
    </citation>
    <scope>IDENTIFICATION</scope>
</reference>
<evidence type="ECO:0000259" key="2">
    <source>
        <dbReference type="PROSITE" id="PS51505"/>
    </source>
</evidence>
<keyword evidence="3" id="KW-1185">Reference proteome</keyword>
<name>A0AA85KDS4_TRIRE</name>
<accession>A0AA85KDS4</accession>
<feature type="compositionally biased region" description="Polar residues" evidence="1">
    <location>
        <begin position="926"/>
        <end position="938"/>
    </location>
</feature>
<feature type="region of interest" description="Disordered" evidence="1">
    <location>
        <begin position="763"/>
        <end position="795"/>
    </location>
</feature>
<organism evidence="3 4">
    <name type="scientific">Trichobilharzia regenti</name>
    <name type="common">Nasal bird schistosome</name>
    <dbReference type="NCBI Taxonomy" id="157069"/>
    <lineage>
        <taxon>Eukaryota</taxon>
        <taxon>Metazoa</taxon>
        <taxon>Spiralia</taxon>
        <taxon>Lophotrochozoa</taxon>
        <taxon>Platyhelminthes</taxon>
        <taxon>Trematoda</taxon>
        <taxon>Digenea</taxon>
        <taxon>Strigeidida</taxon>
        <taxon>Schistosomatoidea</taxon>
        <taxon>Schistosomatidae</taxon>
        <taxon>Trichobilharzia</taxon>
    </lineage>
</organism>
<dbReference type="WBParaSite" id="TREG1_76270.4">
    <property type="protein sequence ID" value="TREG1_76270.4"/>
    <property type="gene ID" value="TREG1_76270"/>
</dbReference>
<feature type="compositionally biased region" description="Low complexity" evidence="1">
    <location>
        <begin position="262"/>
        <end position="272"/>
    </location>
</feature>
<dbReference type="Pfam" id="PF08313">
    <property type="entry name" value="SCA7"/>
    <property type="match status" value="1"/>
</dbReference>